<organism evidence="2 3">
    <name type="scientific">Steinernema carpocapsae</name>
    <name type="common">Entomopathogenic nematode</name>
    <dbReference type="NCBI Taxonomy" id="34508"/>
    <lineage>
        <taxon>Eukaryota</taxon>
        <taxon>Metazoa</taxon>
        <taxon>Ecdysozoa</taxon>
        <taxon>Nematoda</taxon>
        <taxon>Chromadorea</taxon>
        <taxon>Rhabditida</taxon>
        <taxon>Tylenchina</taxon>
        <taxon>Panagrolaimomorpha</taxon>
        <taxon>Strongyloidoidea</taxon>
        <taxon>Steinernematidae</taxon>
        <taxon>Steinernema</taxon>
    </lineage>
</organism>
<dbReference type="GO" id="GO:0006289">
    <property type="term" value="P:nucleotide-excision repair"/>
    <property type="evidence" value="ECO:0007669"/>
    <property type="project" value="InterPro"/>
</dbReference>
<protein>
    <recommendedName>
        <fullName evidence="1">BSD domain-containing protein</fullName>
    </recommendedName>
</protein>
<dbReference type="SMART" id="SM00751">
    <property type="entry name" value="BSD"/>
    <property type="match status" value="2"/>
</dbReference>
<proteinExistence type="predicted"/>
<sequence length="627" mass="71903">MRMFDAREWSRHDVAIFAFHFPRRLFRRRLSLRPPVISALDDTRLTTSFLSELLLIVEKVEIKTGDGSKLCGILSLFGDRIEWHEEGTPPQLSLVFPQVEKMQVARSLKNIAVQFVRRNNLQPVSFYFVNPEKSRDELIAERDQVVELTHHLLRGQREVIGQMIGKMEKSTDEKERLLAENKELQDIYRHLVVTKVIKPAEFWTEYIKKVKRAEQGRGRGCFLTSLVQTEGRNGLKLMLTPESIGIIFKTFPSVMQRHKELVPSKFTEELFWAKFFHSYYFNRDRPVENKKNDPFLQCIKADDADMDAILESAYVKKSLDETFLKDDTGILKNEEDEENNKKKNESKNALLIRRCNYQSGRILQTALGVRWSKLAKTNSADASISVKASKVGDERCSPFAGTSAQSEAVDLNGEEIVLESAELATTDDTMQRYLAGVDVFSGVTCAKKTVTPEESARYRALMTKICSQKRDPKHIERYKEMMKSGNDPLNIPDGQLNSSNLDAPRLPTDVTRNQIVELMAVTDSCYELARRFWENYPPCEEAAERKVASAIGALKKYKRTQLLPLGKTYGKINIESNIHLILVRMKAISLNENSCLRALNLFLFVLMCQVNSSQWSLMLCFCFFLFV</sequence>
<dbReference type="STRING" id="34508.A0A4U8V0E7"/>
<dbReference type="Proteomes" id="UP000298663">
    <property type="component" value="Unassembled WGS sequence"/>
</dbReference>
<evidence type="ECO:0000313" key="2">
    <source>
        <dbReference type="EMBL" id="TMS37718.1"/>
    </source>
</evidence>
<dbReference type="Pfam" id="PF03909">
    <property type="entry name" value="BSD"/>
    <property type="match status" value="1"/>
</dbReference>
<name>A0A4U8V0E7_STECR</name>
<dbReference type="Gene3D" id="2.30.29.30">
    <property type="entry name" value="Pleckstrin-homology domain (PH domain)/Phosphotyrosine-binding domain (PTB)"/>
    <property type="match status" value="1"/>
</dbReference>
<accession>A0A4U8V0E7</accession>
<dbReference type="InterPro" id="IPR035925">
    <property type="entry name" value="BSD_dom_sf"/>
</dbReference>
<dbReference type="AlphaFoldDB" id="A0A4U8V0E7"/>
<gene>
    <name evidence="2" type="ORF">L596_004598</name>
</gene>
<feature type="domain" description="BSD" evidence="1">
    <location>
        <begin position="231"/>
        <end position="283"/>
    </location>
</feature>
<evidence type="ECO:0000259" key="1">
    <source>
        <dbReference type="PROSITE" id="PS50858"/>
    </source>
</evidence>
<keyword evidence="3" id="KW-1185">Reference proteome</keyword>
<dbReference type="InterPro" id="IPR005607">
    <property type="entry name" value="BSD_dom"/>
</dbReference>
<evidence type="ECO:0000313" key="3">
    <source>
        <dbReference type="Proteomes" id="UP000298663"/>
    </source>
</evidence>
<reference evidence="2 3" key="2">
    <citation type="journal article" date="2019" name="G3 (Bethesda)">
        <title>Hybrid Assembly of the Genome of the Entomopathogenic Nematode Steinernema carpocapsae Identifies the X-Chromosome.</title>
        <authorList>
            <person name="Serra L."/>
            <person name="Macchietto M."/>
            <person name="Macias-Munoz A."/>
            <person name="McGill C.J."/>
            <person name="Rodriguez I.M."/>
            <person name="Rodriguez B."/>
            <person name="Murad R."/>
            <person name="Mortazavi A."/>
        </authorList>
    </citation>
    <scope>NUCLEOTIDE SEQUENCE [LARGE SCALE GENOMIC DNA]</scope>
    <source>
        <strain evidence="2 3">ALL</strain>
    </source>
</reference>
<dbReference type="EMBL" id="AZBU02000001">
    <property type="protein sequence ID" value="TMS37718.1"/>
    <property type="molecule type" value="Genomic_DNA"/>
</dbReference>
<dbReference type="PANTHER" id="PTHR12856">
    <property type="entry name" value="TRANSCRIPTION INITIATION FACTOR IIH-RELATED"/>
    <property type="match status" value="1"/>
</dbReference>
<dbReference type="InterPro" id="IPR011993">
    <property type="entry name" value="PH-like_dom_sf"/>
</dbReference>
<dbReference type="PROSITE" id="PS50858">
    <property type="entry name" value="BSD"/>
    <property type="match status" value="2"/>
</dbReference>
<dbReference type="GO" id="GO:0006351">
    <property type="term" value="P:DNA-templated transcription"/>
    <property type="evidence" value="ECO:0007669"/>
    <property type="project" value="InterPro"/>
</dbReference>
<comment type="caution">
    <text evidence="2">The sequence shown here is derived from an EMBL/GenBank/DDBJ whole genome shotgun (WGS) entry which is preliminary data.</text>
</comment>
<dbReference type="SUPFAM" id="SSF140383">
    <property type="entry name" value="BSD domain-like"/>
    <property type="match status" value="2"/>
</dbReference>
<feature type="domain" description="BSD" evidence="1">
    <location>
        <begin position="166"/>
        <end position="214"/>
    </location>
</feature>
<dbReference type="Gene3D" id="6.10.140.1200">
    <property type="match status" value="1"/>
</dbReference>
<dbReference type="InterPro" id="IPR027079">
    <property type="entry name" value="Tfb1/GTF2H1"/>
</dbReference>
<dbReference type="GO" id="GO:0000439">
    <property type="term" value="C:transcription factor TFIIH core complex"/>
    <property type="evidence" value="ECO:0007669"/>
    <property type="project" value="InterPro"/>
</dbReference>
<reference evidence="2 3" key="1">
    <citation type="journal article" date="2015" name="Genome Biol.">
        <title>Comparative genomics of Steinernema reveals deeply conserved gene regulatory networks.</title>
        <authorList>
            <person name="Dillman A.R."/>
            <person name="Macchietto M."/>
            <person name="Porter C.F."/>
            <person name="Rogers A."/>
            <person name="Williams B."/>
            <person name="Antoshechkin I."/>
            <person name="Lee M.M."/>
            <person name="Goodwin Z."/>
            <person name="Lu X."/>
            <person name="Lewis E.E."/>
            <person name="Goodrich-Blair H."/>
            <person name="Stock S.P."/>
            <person name="Adams B.J."/>
            <person name="Sternberg P.W."/>
            <person name="Mortazavi A."/>
        </authorList>
    </citation>
    <scope>NUCLEOTIDE SEQUENCE [LARGE SCALE GENOMIC DNA]</scope>
    <source>
        <strain evidence="2 3">ALL</strain>
    </source>
</reference>
<dbReference type="OrthoDB" id="360521at2759"/>